<keyword evidence="9" id="KW-1185">Reference proteome</keyword>
<evidence type="ECO:0000313" key="9">
    <source>
        <dbReference type="Proteomes" id="UP001501358"/>
    </source>
</evidence>
<evidence type="ECO:0000256" key="1">
    <source>
        <dbReference type="ARBA" id="ARBA00022679"/>
    </source>
</evidence>
<sequence>MTGGIAPGVGLAGGRFLIEELLGTGGMAAVYRAYDSVLGRTVAIKTMGAGPAADPTGRERFRREARAAAALSHAHVVAVHDVLEEEIAGARIPYLVMEYVRGRPLSRLVPSRPGGLPLAEVLRFDAEILDALAASHACGLVHRDVKPANAMVTEDGSVKAMDFGIARALDGQATAVDRRAPGAPFPPDPAGPPTSRTRPPRPWPRGDRVQGRDRALEPGGRPACGQRPFQGEGGRRARAVDGRPGVGRPELPGRQRTGRTAAQRLALTAPVRCPAPVRPCPARERRRGARTRNEPRGGSPRIRGKGKAPVSAQGSWEYRE</sequence>
<evidence type="ECO:0000256" key="2">
    <source>
        <dbReference type="ARBA" id="ARBA00022741"/>
    </source>
</evidence>
<proteinExistence type="predicted"/>
<dbReference type="EMBL" id="BAAATA010000026">
    <property type="protein sequence ID" value="GAA2499324.1"/>
    <property type="molecule type" value="Genomic_DNA"/>
</dbReference>
<feature type="compositionally biased region" description="Pro residues" evidence="6">
    <location>
        <begin position="183"/>
        <end position="192"/>
    </location>
</feature>
<dbReference type="Proteomes" id="UP001501358">
    <property type="component" value="Unassembled WGS sequence"/>
</dbReference>
<keyword evidence="2 5" id="KW-0547">Nucleotide-binding</keyword>
<evidence type="ECO:0000259" key="7">
    <source>
        <dbReference type="PROSITE" id="PS50011"/>
    </source>
</evidence>
<dbReference type="InterPro" id="IPR011009">
    <property type="entry name" value="Kinase-like_dom_sf"/>
</dbReference>
<dbReference type="Gene3D" id="3.30.200.20">
    <property type="entry name" value="Phosphorylase Kinase, domain 1"/>
    <property type="match status" value="1"/>
</dbReference>
<evidence type="ECO:0000256" key="3">
    <source>
        <dbReference type="ARBA" id="ARBA00022777"/>
    </source>
</evidence>
<protein>
    <recommendedName>
        <fullName evidence="7">Protein kinase domain-containing protein</fullName>
    </recommendedName>
</protein>
<feature type="region of interest" description="Disordered" evidence="6">
    <location>
        <begin position="177"/>
        <end position="320"/>
    </location>
</feature>
<keyword evidence="3" id="KW-0418">Kinase</keyword>
<evidence type="ECO:0000256" key="4">
    <source>
        <dbReference type="ARBA" id="ARBA00022840"/>
    </source>
</evidence>
<dbReference type="PROSITE" id="PS50011">
    <property type="entry name" value="PROTEIN_KINASE_DOM"/>
    <property type="match status" value="1"/>
</dbReference>
<dbReference type="Gene3D" id="1.10.510.10">
    <property type="entry name" value="Transferase(Phosphotransferase) domain 1"/>
    <property type="match status" value="1"/>
</dbReference>
<evidence type="ECO:0000313" key="8">
    <source>
        <dbReference type="EMBL" id="GAA2499324.1"/>
    </source>
</evidence>
<dbReference type="InterPro" id="IPR017441">
    <property type="entry name" value="Protein_kinase_ATP_BS"/>
</dbReference>
<dbReference type="SUPFAM" id="SSF56112">
    <property type="entry name" value="Protein kinase-like (PK-like)"/>
    <property type="match status" value="1"/>
</dbReference>
<dbReference type="PROSITE" id="PS00107">
    <property type="entry name" value="PROTEIN_KINASE_ATP"/>
    <property type="match status" value="1"/>
</dbReference>
<dbReference type="InterPro" id="IPR000719">
    <property type="entry name" value="Prot_kinase_dom"/>
</dbReference>
<accession>A0ABN3MC64</accession>
<keyword evidence="4 5" id="KW-0067">ATP-binding</keyword>
<dbReference type="SMART" id="SM00220">
    <property type="entry name" value="S_TKc"/>
    <property type="match status" value="1"/>
</dbReference>
<dbReference type="PANTHER" id="PTHR43289">
    <property type="entry name" value="MITOGEN-ACTIVATED PROTEIN KINASE KINASE KINASE 20-RELATED"/>
    <property type="match status" value="1"/>
</dbReference>
<reference evidence="8 9" key="1">
    <citation type="journal article" date="2019" name="Int. J. Syst. Evol. Microbiol.">
        <title>The Global Catalogue of Microorganisms (GCM) 10K type strain sequencing project: providing services to taxonomists for standard genome sequencing and annotation.</title>
        <authorList>
            <consortium name="The Broad Institute Genomics Platform"/>
            <consortium name="The Broad Institute Genome Sequencing Center for Infectious Disease"/>
            <person name="Wu L."/>
            <person name="Ma J."/>
        </authorList>
    </citation>
    <scope>NUCLEOTIDE SEQUENCE [LARGE SCALE GENOMIC DNA]</scope>
    <source>
        <strain evidence="8 9">JCM 6307</strain>
    </source>
</reference>
<comment type="caution">
    <text evidence="8">The sequence shown here is derived from an EMBL/GenBank/DDBJ whole genome shotgun (WGS) entry which is preliminary data.</text>
</comment>
<feature type="binding site" evidence="5">
    <location>
        <position position="45"/>
    </location>
    <ligand>
        <name>ATP</name>
        <dbReference type="ChEBI" id="CHEBI:30616"/>
    </ligand>
</feature>
<gene>
    <name evidence="8" type="ORF">GCM10010406_39830</name>
</gene>
<dbReference type="PANTHER" id="PTHR43289:SF34">
    <property type="entry name" value="SERINE_THREONINE-PROTEIN KINASE YBDM-RELATED"/>
    <property type="match status" value="1"/>
</dbReference>
<feature type="compositionally biased region" description="Basic and acidic residues" evidence="6">
    <location>
        <begin position="204"/>
        <end position="216"/>
    </location>
</feature>
<organism evidence="8 9">
    <name type="scientific">Streptomyces thermolineatus</name>
    <dbReference type="NCBI Taxonomy" id="44033"/>
    <lineage>
        <taxon>Bacteria</taxon>
        <taxon>Bacillati</taxon>
        <taxon>Actinomycetota</taxon>
        <taxon>Actinomycetes</taxon>
        <taxon>Kitasatosporales</taxon>
        <taxon>Streptomycetaceae</taxon>
        <taxon>Streptomyces</taxon>
    </lineage>
</organism>
<dbReference type="Pfam" id="PF00069">
    <property type="entry name" value="Pkinase"/>
    <property type="match status" value="1"/>
</dbReference>
<keyword evidence="1" id="KW-0808">Transferase</keyword>
<feature type="domain" description="Protein kinase" evidence="7">
    <location>
        <begin position="16"/>
        <end position="320"/>
    </location>
</feature>
<evidence type="ECO:0000256" key="5">
    <source>
        <dbReference type="PROSITE-ProRule" id="PRU10141"/>
    </source>
</evidence>
<name>A0ABN3MC64_9ACTN</name>
<evidence type="ECO:0000256" key="6">
    <source>
        <dbReference type="SAM" id="MobiDB-lite"/>
    </source>
</evidence>
<dbReference type="CDD" id="cd14014">
    <property type="entry name" value="STKc_PknB_like"/>
    <property type="match status" value="1"/>
</dbReference>